<dbReference type="PANTHER" id="PTHR43861:SF1">
    <property type="entry name" value="TRANS-ACONITATE 2-METHYLTRANSFERASE"/>
    <property type="match status" value="1"/>
</dbReference>
<dbReference type="Pfam" id="PF08241">
    <property type="entry name" value="Methyltransf_11"/>
    <property type="match status" value="1"/>
</dbReference>
<feature type="domain" description="Methyltransferase type 11" evidence="1">
    <location>
        <begin position="42"/>
        <end position="137"/>
    </location>
</feature>
<dbReference type="Gene3D" id="3.40.50.150">
    <property type="entry name" value="Vaccinia Virus protein VP39"/>
    <property type="match status" value="1"/>
</dbReference>
<dbReference type="SUPFAM" id="SSF53335">
    <property type="entry name" value="S-adenosyl-L-methionine-dependent methyltransferases"/>
    <property type="match status" value="1"/>
</dbReference>
<sequence length="251" mass="29208">MSSHYDKFDYPAYWQGREYEHKAELIALSGFFSSIKKIKYLLEIGGGYGRLVPSYIYRAKKVYLSDSSAKLISIAKKTLRAKNITFLQSSISVLPEKFRPEKFDVIIMVRVLHHIKNVEDSFQIIHKLLKPKGYLILEFANKIHLKSIFKEILKGNFTAFYDIFPKDIRSVKSIKKNSISFNNYHPAYIIEYLENIGFSVVETRSVSNIRNKYLKSHIPFDVLLSIETVLQKLFSRVYFGPSTFILARKIT</sequence>
<dbReference type="AlphaFoldDB" id="A0A0G0IVS7"/>
<evidence type="ECO:0000313" key="2">
    <source>
        <dbReference type="EMBL" id="KKQ55145.1"/>
    </source>
</evidence>
<evidence type="ECO:0000259" key="1">
    <source>
        <dbReference type="Pfam" id="PF08241"/>
    </source>
</evidence>
<dbReference type="EMBL" id="LBUE01000031">
    <property type="protein sequence ID" value="KKQ55145.1"/>
    <property type="molecule type" value="Genomic_DNA"/>
</dbReference>
<proteinExistence type="predicted"/>
<dbReference type="GO" id="GO:0008757">
    <property type="term" value="F:S-adenosylmethionine-dependent methyltransferase activity"/>
    <property type="evidence" value="ECO:0007669"/>
    <property type="project" value="InterPro"/>
</dbReference>
<keyword evidence="2" id="KW-0489">Methyltransferase</keyword>
<dbReference type="STRING" id="1618583.US75_C0031G0020"/>
<dbReference type="InterPro" id="IPR029063">
    <property type="entry name" value="SAM-dependent_MTases_sf"/>
</dbReference>
<dbReference type="CDD" id="cd02440">
    <property type="entry name" value="AdoMet_MTases"/>
    <property type="match status" value="1"/>
</dbReference>
<reference evidence="2 3" key="1">
    <citation type="journal article" date="2015" name="Nature">
        <title>rRNA introns, odd ribosomes, and small enigmatic genomes across a large radiation of phyla.</title>
        <authorList>
            <person name="Brown C.T."/>
            <person name="Hug L.A."/>
            <person name="Thomas B.C."/>
            <person name="Sharon I."/>
            <person name="Castelle C.J."/>
            <person name="Singh A."/>
            <person name="Wilkins M.J."/>
            <person name="Williams K.H."/>
            <person name="Banfield J.F."/>
        </authorList>
    </citation>
    <scope>NUCLEOTIDE SEQUENCE [LARGE SCALE GENOMIC DNA]</scope>
</reference>
<name>A0A0G0IVS7_9BACT</name>
<evidence type="ECO:0000313" key="3">
    <source>
        <dbReference type="Proteomes" id="UP000034096"/>
    </source>
</evidence>
<organism evidence="2 3">
    <name type="scientific">Candidatus Woesebacteria bacterium GW2011_GWC1_38_13</name>
    <dbReference type="NCBI Taxonomy" id="1618583"/>
    <lineage>
        <taxon>Bacteria</taxon>
        <taxon>Candidatus Woeseibacteriota</taxon>
    </lineage>
</organism>
<dbReference type="InterPro" id="IPR013216">
    <property type="entry name" value="Methyltransf_11"/>
</dbReference>
<protein>
    <submittedName>
        <fullName evidence="2">Phosphatidylethanolamine N-methyltransferase</fullName>
    </submittedName>
</protein>
<dbReference type="PANTHER" id="PTHR43861">
    <property type="entry name" value="TRANS-ACONITATE 2-METHYLTRANSFERASE-RELATED"/>
    <property type="match status" value="1"/>
</dbReference>
<dbReference type="GO" id="GO:0032259">
    <property type="term" value="P:methylation"/>
    <property type="evidence" value="ECO:0007669"/>
    <property type="project" value="UniProtKB-KW"/>
</dbReference>
<dbReference type="Proteomes" id="UP000034096">
    <property type="component" value="Unassembled WGS sequence"/>
</dbReference>
<comment type="caution">
    <text evidence="2">The sequence shown here is derived from an EMBL/GenBank/DDBJ whole genome shotgun (WGS) entry which is preliminary data.</text>
</comment>
<accession>A0A0G0IVS7</accession>
<gene>
    <name evidence="2" type="ORF">US75_C0031G0020</name>
</gene>
<keyword evidence="2" id="KW-0808">Transferase</keyword>